<comment type="caution">
    <text evidence="1">The sequence shown here is derived from an EMBL/GenBank/DDBJ whole genome shotgun (WGS) entry which is preliminary data.</text>
</comment>
<organism evidence="1 2">
    <name type="scientific">Medicago truncatula</name>
    <name type="common">Barrel medic</name>
    <name type="synonym">Medicago tribuloides</name>
    <dbReference type="NCBI Taxonomy" id="3880"/>
    <lineage>
        <taxon>Eukaryota</taxon>
        <taxon>Viridiplantae</taxon>
        <taxon>Streptophyta</taxon>
        <taxon>Embryophyta</taxon>
        <taxon>Tracheophyta</taxon>
        <taxon>Spermatophyta</taxon>
        <taxon>Magnoliopsida</taxon>
        <taxon>eudicotyledons</taxon>
        <taxon>Gunneridae</taxon>
        <taxon>Pentapetalae</taxon>
        <taxon>rosids</taxon>
        <taxon>fabids</taxon>
        <taxon>Fabales</taxon>
        <taxon>Fabaceae</taxon>
        <taxon>Papilionoideae</taxon>
        <taxon>50 kb inversion clade</taxon>
        <taxon>NPAAA clade</taxon>
        <taxon>Hologalegina</taxon>
        <taxon>IRL clade</taxon>
        <taxon>Trifolieae</taxon>
        <taxon>Medicago</taxon>
    </lineage>
</organism>
<reference evidence="2" key="1">
    <citation type="journal article" date="2018" name="Nat. Plants">
        <title>Whole-genome landscape of Medicago truncatula symbiotic genes.</title>
        <authorList>
            <person name="Pecrix Y."/>
            <person name="Staton S.E."/>
            <person name="Sallet E."/>
            <person name="Lelandais-Briere C."/>
            <person name="Moreau S."/>
            <person name="Carrere S."/>
            <person name="Blein T."/>
            <person name="Jardinaud M.F."/>
            <person name="Latrasse D."/>
            <person name="Zouine M."/>
            <person name="Zahm M."/>
            <person name="Kreplak J."/>
            <person name="Mayjonade B."/>
            <person name="Satge C."/>
            <person name="Perez M."/>
            <person name="Cauet S."/>
            <person name="Marande W."/>
            <person name="Chantry-Darmon C."/>
            <person name="Lopez-Roques C."/>
            <person name="Bouchez O."/>
            <person name="Berard A."/>
            <person name="Debelle F."/>
            <person name="Munos S."/>
            <person name="Bendahmane A."/>
            <person name="Berges H."/>
            <person name="Niebel A."/>
            <person name="Buitink J."/>
            <person name="Frugier F."/>
            <person name="Benhamed M."/>
            <person name="Crespi M."/>
            <person name="Gouzy J."/>
            <person name="Gamas P."/>
        </authorList>
    </citation>
    <scope>NUCLEOTIDE SEQUENCE [LARGE SCALE GENOMIC DNA]</scope>
    <source>
        <strain evidence="2">cv. Jemalong A17</strain>
    </source>
</reference>
<evidence type="ECO:0000313" key="1">
    <source>
        <dbReference type="EMBL" id="RHN47761.1"/>
    </source>
</evidence>
<accession>A0A396H5H4</accession>
<dbReference type="AlphaFoldDB" id="A0A396H5H4"/>
<dbReference type="Gramene" id="rna42398">
    <property type="protein sequence ID" value="RHN47761.1"/>
    <property type="gene ID" value="gene42398"/>
</dbReference>
<name>A0A396H5H4_MEDTR</name>
<evidence type="ECO:0000313" key="2">
    <source>
        <dbReference type="Proteomes" id="UP000265566"/>
    </source>
</evidence>
<proteinExistence type="predicted"/>
<gene>
    <name evidence="1" type="ORF">MtrunA17_Chr7g0256511</name>
</gene>
<dbReference type="Proteomes" id="UP000265566">
    <property type="component" value="Chromosome 7"/>
</dbReference>
<sequence length="43" mass="5319">MHPHERIRVGSVDKWNMRDLIYVNTYKLIFKDYFVPQRLLIVN</sequence>
<dbReference type="EMBL" id="PSQE01000007">
    <property type="protein sequence ID" value="RHN47761.1"/>
    <property type="molecule type" value="Genomic_DNA"/>
</dbReference>
<protein>
    <submittedName>
        <fullName evidence="1">Uncharacterized protein</fullName>
    </submittedName>
</protein>